<dbReference type="GO" id="GO:0000287">
    <property type="term" value="F:magnesium ion binding"/>
    <property type="evidence" value="ECO:0007669"/>
    <property type="project" value="InterPro"/>
</dbReference>
<keyword evidence="5" id="KW-1185">Reference proteome</keyword>
<dbReference type="RefSeq" id="WP_244545888.1">
    <property type="nucleotide sequence ID" value="NZ_FOOA01000003.1"/>
</dbReference>
<evidence type="ECO:0000313" key="4">
    <source>
        <dbReference type="EMBL" id="MBB3935589.1"/>
    </source>
</evidence>
<feature type="signal peptide" evidence="2">
    <location>
        <begin position="1"/>
        <end position="25"/>
    </location>
</feature>
<dbReference type="InterPro" id="IPR000399">
    <property type="entry name" value="TPP-bd_CS"/>
</dbReference>
<dbReference type="SUPFAM" id="SSF53474">
    <property type="entry name" value="alpha/beta-Hydrolases"/>
    <property type="match status" value="2"/>
</dbReference>
<dbReference type="EMBL" id="JACIDO010000003">
    <property type="protein sequence ID" value="MBB3935589.1"/>
    <property type="molecule type" value="Genomic_DNA"/>
</dbReference>
<dbReference type="GO" id="GO:0030976">
    <property type="term" value="F:thiamine pyrophosphate binding"/>
    <property type="evidence" value="ECO:0007669"/>
    <property type="project" value="InterPro"/>
</dbReference>
<name>A0A7W6BT57_9HYPH</name>
<comment type="caution">
    <text evidence="4">The sequence shown here is derived from an EMBL/GenBank/DDBJ whole genome shotgun (WGS) entry which is preliminary data.</text>
</comment>
<evidence type="ECO:0000256" key="1">
    <source>
        <dbReference type="ARBA" id="ARBA00023052"/>
    </source>
</evidence>
<reference evidence="4 5" key="1">
    <citation type="submission" date="2020-08" db="EMBL/GenBank/DDBJ databases">
        <title>Genomic Encyclopedia of Type Strains, Phase IV (KMG-IV): sequencing the most valuable type-strain genomes for metagenomic binning, comparative biology and taxonomic classification.</title>
        <authorList>
            <person name="Goeker M."/>
        </authorList>
    </citation>
    <scope>NUCLEOTIDE SEQUENCE [LARGE SCALE GENOMIC DNA]</scope>
    <source>
        <strain evidence="4 5">DSM 25024</strain>
    </source>
</reference>
<keyword evidence="2" id="KW-0732">Signal</keyword>
<evidence type="ECO:0000256" key="2">
    <source>
        <dbReference type="SAM" id="SignalP"/>
    </source>
</evidence>
<sequence length="476" mass="48707">MKRTLSVLSASLALMLLGGASSALLASRALDQAAGSLVAARISADNLQNVDVLSPGDDARGLVVLVSDRGGITRVDRDLAAELVAAGLIVIPVDLDRWRAALETDAGPDGECLYLGSDLEGIAKEALRALELDTYFHPVVVGRGEGGTLAYAAVADAPAATLAGGVALDAPPAAHTRIPVCEGATATPAGPGTFTYDRGADLPAPFTFVASEGTEIATAMKAPMRAGQSAIATPEARDAAVVQGALAIADADRTELPIVVGKPKGQPKAVVVFFSGDGGWRDLDKTIGDWLTAEGVEVVGVDSLRYFWSEKTAKQMADDIDAMLTNVKPAAGVPIGLLGYSFGADTLPFAIADLSPEWAQRVSLIGLLAPSTQTGFQISVGGWLGMSTGDSDVVEAASRLPAERVLCVYGSEEDDTACIEPKLAAFTKLPIEGGHHFDGNYDALAARLLAALRGGPQAALATPPAPAGPPAPPSAN</sequence>
<gene>
    <name evidence="4" type="ORF">GGR05_001733</name>
</gene>
<feature type="domain" description="Bacterial virulence" evidence="3">
    <location>
        <begin position="270"/>
        <end position="453"/>
    </location>
</feature>
<evidence type="ECO:0000313" key="5">
    <source>
        <dbReference type="Proteomes" id="UP000531216"/>
    </source>
</evidence>
<protein>
    <submittedName>
        <fullName evidence="4">Type IV secretory pathway VirJ component</fullName>
    </submittedName>
</protein>
<dbReference type="InterPro" id="IPR010333">
    <property type="entry name" value="VirJ"/>
</dbReference>
<proteinExistence type="predicted"/>
<dbReference type="InterPro" id="IPR011225">
    <property type="entry name" value="IV_sec_VirJ"/>
</dbReference>
<feature type="chain" id="PRO_5031166201" evidence="2">
    <location>
        <begin position="26"/>
        <end position="476"/>
    </location>
</feature>
<accession>A0A7W6BT57</accession>
<dbReference type="Proteomes" id="UP000531216">
    <property type="component" value="Unassembled WGS sequence"/>
</dbReference>
<dbReference type="PROSITE" id="PS00187">
    <property type="entry name" value="TPP_ENZYMES"/>
    <property type="match status" value="1"/>
</dbReference>
<evidence type="ECO:0000259" key="3">
    <source>
        <dbReference type="Pfam" id="PF06057"/>
    </source>
</evidence>
<dbReference type="Pfam" id="PF06057">
    <property type="entry name" value="VirJ"/>
    <property type="match status" value="1"/>
</dbReference>
<dbReference type="Gene3D" id="3.40.50.1820">
    <property type="entry name" value="alpha/beta hydrolase"/>
    <property type="match status" value="1"/>
</dbReference>
<dbReference type="AlphaFoldDB" id="A0A7W6BT57"/>
<organism evidence="4 5">
    <name type="scientific">Aureimonas phyllosphaerae</name>
    <dbReference type="NCBI Taxonomy" id="1166078"/>
    <lineage>
        <taxon>Bacteria</taxon>
        <taxon>Pseudomonadati</taxon>
        <taxon>Pseudomonadota</taxon>
        <taxon>Alphaproteobacteria</taxon>
        <taxon>Hyphomicrobiales</taxon>
        <taxon>Aurantimonadaceae</taxon>
        <taxon>Aureimonas</taxon>
    </lineage>
</organism>
<dbReference type="InterPro" id="IPR029058">
    <property type="entry name" value="AB_hydrolase_fold"/>
</dbReference>
<dbReference type="PIRSF" id="PIRSF029063">
    <property type="entry name" value="IV_sec_VirJ"/>
    <property type="match status" value="1"/>
</dbReference>
<keyword evidence="1" id="KW-0786">Thiamine pyrophosphate</keyword>